<evidence type="ECO:0000313" key="3">
    <source>
        <dbReference type="Proteomes" id="UP000691718"/>
    </source>
</evidence>
<feature type="region of interest" description="Disordered" evidence="1">
    <location>
        <begin position="303"/>
        <end position="365"/>
    </location>
</feature>
<protein>
    <submittedName>
        <fullName evidence="2">(apollo) hypothetical protein</fullName>
    </submittedName>
</protein>
<keyword evidence="3" id="KW-1185">Reference proteome</keyword>
<proteinExistence type="predicted"/>
<feature type="compositionally biased region" description="Polar residues" evidence="1">
    <location>
        <begin position="377"/>
        <end position="388"/>
    </location>
</feature>
<comment type="caution">
    <text evidence="2">The sequence shown here is derived from an EMBL/GenBank/DDBJ whole genome shotgun (WGS) entry which is preliminary data.</text>
</comment>
<dbReference type="AlphaFoldDB" id="A0A8S3WCZ9"/>
<name>A0A8S3WCZ9_PARAO</name>
<evidence type="ECO:0000256" key="1">
    <source>
        <dbReference type="SAM" id="MobiDB-lite"/>
    </source>
</evidence>
<reference evidence="2" key="1">
    <citation type="submission" date="2021-04" db="EMBL/GenBank/DDBJ databases">
        <authorList>
            <person name="Tunstrom K."/>
        </authorList>
    </citation>
    <scope>NUCLEOTIDE SEQUENCE</scope>
</reference>
<dbReference type="Proteomes" id="UP000691718">
    <property type="component" value="Unassembled WGS sequence"/>
</dbReference>
<gene>
    <name evidence="2" type="ORF">PAPOLLO_LOCUS4777</name>
</gene>
<dbReference type="EMBL" id="CAJQZP010000287">
    <property type="protein sequence ID" value="CAG4953047.1"/>
    <property type="molecule type" value="Genomic_DNA"/>
</dbReference>
<organism evidence="2 3">
    <name type="scientific">Parnassius apollo</name>
    <name type="common">Apollo butterfly</name>
    <name type="synonym">Papilio apollo</name>
    <dbReference type="NCBI Taxonomy" id="110799"/>
    <lineage>
        <taxon>Eukaryota</taxon>
        <taxon>Metazoa</taxon>
        <taxon>Ecdysozoa</taxon>
        <taxon>Arthropoda</taxon>
        <taxon>Hexapoda</taxon>
        <taxon>Insecta</taxon>
        <taxon>Pterygota</taxon>
        <taxon>Neoptera</taxon>
        <taxon>Endopterygota</taxon>
        <taxon>Lepidoptera</taxon>
        <taxon>Glossata</taxon>
        <taxon>Ditrysia</taxon>
        <taxon>Papilionoidea</taxon>
        <taxon>Papilionidae</taxon>
        <taxon>Parnassiinae</taxon>
        <taxon>Parnassini</taxon>
        <taxon>Parnassius</taxon>
        <taxon>Parnassius</taxon>
    </lineage>
</organism>
<sequence>MDISKKTALIEALLLEDLPDCSEDSDVCVSDEEVEKDLQLPLSRGFDDYFEEAIERGSQLKFLHRRQMKKCHQVVPLIRSNRKGLPPHKKIQTLNSWAPEPVSNGFVSNVLCTSMKYHYRDVNWPSSLLDLSPAMANVAFSKTLWGVSPTEYPDPPNLALLCKAVSSAGTGGQSESQQVEVAVRHSPGPTQAQPAEPAPRAPEATKTPPDAPAILKADTKGAPPRPLATKMPALATQCTVMDISKKTALIEALLLEDLPDCSEDSDIDVSDEEVEKDLQVPLSRGFDDYFEVTIERVLAEIPPSPTNEEVPSGCSVDQAVRHSPGPIQAQPAEPAPRAPEATKTPPDAPAILKADTKGAPPRPLATEMPALATQASNNISAETSSDSSAILDENDSTDSVVNASRPKKMTVFQEALINSMEKKRKRSRYELSTKYFTGNEDNVPNTEF</sequence>
<accession>A0A8S3WCZ9</accession>
<evidence type="ECO:0000313" key="2">
    <source>
        <dbReference type="EMBL" id="CAG4953047.1"/>
    </source>
</evidence>
<feature type="region of interest" description="Disordered" evidence="1">
    <location>
        <begin position="169"/>
        <end position="227"/>
    </location>
</feature>
<feature type="region of interest" description="Disordered" evidence="1">
    <location>
        <begin position="377"/>
        <end position="408"/>
    </location>
</feature>